<accession>W4LI21</accession>
<gene>
    <name evidence="1" type="ORF">ETSY1_24470</name>
</gene>
<dbReference type="Proteomes" id="UP000019141">
    <property type="component" value="Unassembled WGS sequence"/>
</dbReference>
<keyword evidence="2" id="KW-1185">Reference proteome</keyword>
<dbReference type="HOGENOM" id="CLU_2551972_0_0_7"/>
<dbReference type="EMBL" id="AZHW01000722">
    <property type="protein sequence ID" value="ETW96976.1"/>
    <property type="molecule type" value="Genomic_DNA"/>
</dbReference>
<evidence type="ECO:0000313" key="2">
    <source>
        <dbReference type="Proteomes" id="UP000019141"/>
    </source>
</evidence>
<organism evidence="1 2">
    <name type="scientific">Entotheonella factor</name>
    <dbReference type="NCBI Taxonomy" id="1429438"/>
    <lineage>
        <taxon>Bacteria</taxon>
        <taxon>Pseudomonadati</taxon>
        <taxon>Nitrospinota/Tectimicrobiota group</taxon>
        <taxon>Candidatus Tectimicrobiota</taxon>
        <taxon>Candidatus Entotheonellia</taxon>
        <taxon>Candidatus Entotheonellales</taxon>
        <taxon>Candidatus Entotheonellaceae</taxon>
        <taxon>Candidatus Entotheonella</taxon>
    </lineage>
</organism>
<dbReference type="AlphaFoldDB" id="W4LI21"/>
<dbReference type="Gene3D" id="3.40.30.10">
    <property type="entry name" value="Glutaredoxin"/>
    <property type="match status" value="1"/>
</dbReference>
<evidence type="ECO:0008006" key="3">
    <source>
        <dbReference type="Google" id="ProtNLM"/>
    </source>
</evidence>
<name>W4LI21_ENTF1</name>
<dbReference type="InterPro" id="IPR036249">
    <property type="entry name" value="Thioredoxin-like_sf"/>
</dbReference>
<dbReference type="SUPFAM" id="SSF52833">
    <property type="entry name" value="Thioredoxin-like"/>
    <property type="match status" value="1"/>
</dbReference>
<protein>
    <recommendedName>
        <fullName evidence="3">Alkyl hydroperoxide reductase subunit C/ Thiol specific antioxidant domain-containing protein</fullName>
    </recommendedName>
</protein>
<sequence length="82" mass="8711">MLRRRGVKRWFGGLLGLVSLGLVLGGFGMVNAKADPTLPSGLSALQQPVAMPSFKLPTTTGETLDSAALAGRVVIVRFWATW</sequence>
<reference evidence="1 2" key="1">
    <citation type="journal article" date="2014" name="Nature">
        <title>An environmental bacterial taxon with a large and distinct metabolic repertoire.</title>
        <authorList>
            <person name="Wilson M.C."/>
            <person name="Mori T."/>
            <person name="Ruckert C."/>
            <person name="Uria A.R."/>
            <person name="Helf M.J."/>
            <person name="Takada K."/>
            <person name="Gernert C."/>
            <person name="Steffens U.A."/>
            <person name="Heycke N."/>
            <person name="Schmitt S."/>
            <person name="Rinke C."/>
            <person name="Helfrich E.J."/>
            <person name="Brachmann A.O."/>
            <person name="Gurgui C."/>
            <person name="Wakimoto T."/>
            <person name="Kracht M."/>
            <person name="Crusemann M."/>
            <person name="Hentschel U."/>
            <person name="Abe I."/>
            <person name="Matsunaga S."/>
            <person name="Kalinowski J."/>
            <person name="Takeyama H."/>
            <person name="Piel J."/>
        </authorList>
    </citation>
    <scope>NUCLEOTIDE SEQUENCE [LARGE SCALE GENOMIC DNA]</scope>
    <source>
        <strain evidence="2">TSY1</strain>
    </source>
</reference>
<proteinExistence type="predicted"/>
<evidence type="ECO:0000313" key="1">
    <source>
        <dbReference type="EMBL" id="ETW96976.1"/>
    </source>
</evidence>
<comment type="caution">
    <text evidence="1">The sequence shown here is derived from an EMBL/GenBank/DDBJ whole genome shotgun (WGS) entry which is preliminary data.</text>
</comment>